<keyword evidence="4 7" id="KW-1133">Transmembrane helix</keyword>
<dbReference type="Proteomes" id="UP000278006">
    <property type="component" value="Unassembled WGS sequence"/>
</dbReference>
<comment type="caution">
    <text evidence="8">The sequence shown here is derived from an EMBL/GenBank/DDBJ whole genome shotgun (WGS) entry which is preliminary data.</text>
</comment>
<dbReference type="Pfam" id="PF02653">
    <property type="entry name" value="BPD_transp_2"/>
    <property type="match status" value="1"/>
</dbReference>
<feature type="transmembrane region" description="Helical" evidence="7">
    <location>
        <begin position="94"/>
        <end position="110"/>
    </location>
</feature>
<evidence type="ECO:0000256" key="1">
    <source>
        <dbReference type="ARBA" id="ARBA00004651"/>
    </source>
</evidence>
<feature type="transmembrane region" description="Helical" evidence="7">
    <location>
        <begin position="376"/>
        <end position="392"/>
    </location>
</feature>
<sequence>MSQKVRISPDAGKTAGSAAAEGLPPAEQSVHSSSPWPFALIVATGTVVIALVLLFESELALAATLALAAVLWWGGQRQGVLGKAGAFADHRPRIARAIFAGAAAVLLLLFHSEHYALLMVATVLLFAAACAGINIQTGFAGIANFAGAAFFACGGYTMAVLTQHTGVPHVLAILVAGAVTAGIGAVLLLPVLRTRGYYSALVTIAFGILCSSFLQVNEHLGGAQGLQLGPLHILGWDMGSGFEIAGREVSFYFAYALLALVVFMLASLLAHAVEWSAIGVSFDAVRNDELVSSSFGIDLQRWKVTAFLLGNFLIGIAGAVYAGLTSFVSPSGATFEQSLLLISIVILGGIGNTWGALLAAALVVLVPEKLQSLQEYRILIFSVSVVAVLLFRPKGLVPRRMRDFSVTGGVQ</sequence>
<evidence type="ECO:0000256" key="5">
    <source>
        <dbReference type="ARBA" id="ARBA00023136"/>
    </source>
</evidence>
<keyword evidence="3 7" id="KW-0812">Transmembrane</keyword>
<dbReference type="GO" id="GO:0015658">
    <property type="term" value="F:branched-chain amino acid transmembrane transporter activity"/>
    <property type="evidence" value="ECO:0007669"/>
    <property type="project" value="InterPro"/>
</dbReference>
<evidence type="ECO:0000256" key="7">
    <source>
        <dbReference type="SAM" id="Phobius"/>
    </source>
</evidence>
<feature type="transmembrane region" description="Helical" evidence="7">
    <location>
        <begin position="116"/>
        <end position="135"/>
    </location>
</feature>
<keyword evidence="9" id="KW-1185">Reference proteome</keyword>
<dbReference type="OrthoDB" id="9814461at2"/>
<comment type="subcellular location">
    <subcellularLocation>
        <location evidence="1">Cell membrane</location>
        <topology evidence="1">Multi-pass membrane protein</topology>
    </subcellularLocation>
</comment>
<dbReference type="GO" id="GO:0005886">
    <property type="term" value="C:plasma membrane"/>
    <property type="evidence" value="ECO:0007669"/>
    <property type="project" value="UniProtKB-SubCell"/>
</dbReference>
<keyword evidence="2" id="KW-1003">Cell membrane</keyword>
<evidence type="ECO:0000313" key="8">
    <source>
        <dbReference type="EMBL" id="RMX06610.1"/>
    </source>
</evidence>
<feature type="transmembrane region" description="Helical" evidence="7">
    <location>
        <begin position="167"/>
        <end position="189"/>
    </location>
</feature>
<organism evidence="8 9">
    <name type="scientific">Corticibacter populi</name>
    <dbReference type="NCBI Taxonomy" id="1550736"/>
    <lineage>
        <taxon>Bacteria</taxon>
        <taxon>Pseudomonadati</taxon>
        <taxon>Pseudomonadota</taxon>
        <taxon>Betaproteobacteria</taxon>
        <taxon>Burkholderiales</taxon>
        <taxon>Comamonadaceae</taxon>
        <taxon>Corticibacter</taxon>
    </lineage>
</organism>
<evidence type="ECO:0000256" key="2">
    <source>
        <dbReference type="ARBA" id="ARBA00022475"/>
    </source>
</evidence>
<dbReference type="InterPro" id="IPR001851">
    <property type="entry name" value="ABC_transp_permease"/>
</dbReference>
<evidence type="ECO:0000313" key="9">
    <source>
        <dbReference type="Proteomes" id="UP000278006"/>
    </source>
</evidence>
<keyword evidence="5 7" id="KW-0472">Membrane</keyword>
<feature type="region of interest" description="Disordered" evidence="6">
    <location>
        <begin position="1"/>
        <end position="28"/>
    </location>
</feature>
<dbReference type="PANTHER" id="PTHR30482">
    <property type="entry name" value="HIGH-AFFINITY BRANCHED-CHAIN AMINO ACID TRANSPORT SYSTEM PERMEASE"/>
    <property type="match status" value="1"/>
</dbReference>
<evidence type="ECO:0000256" key="3">
    <source>
        <dbReference type="ARBA" id="ARBA00022692"/>
    </source>
</evidence>
<proteinExistence type="predicted"/>
<dbReference type="CDD" id="cd06581">
    <property type="entry name" value="TM_PBP1_LivM_like"/>
    <property type="match status" value="1"/>
</dbReference>
<dbReference type="PANTHER" id="PTHR30482:SF20">
    <property type="entry name" value="HIGH-AFFINITY BRANCHED-CHAIN AMINO ACID TRANSPORT SYSTEM PERMEASE PROTEIN LIVM"/>
    <property type="match status" value="1"/>
</dbReference>
<dbReference type="InterPro" id="IPR043428">
    <property type="entry name" value="LivM-like"/>
</dbReference>
<protein>
    <submittedName>
        <fullName evidence="8">Branched-chain amino acid ABC transporter permease</fullName>
    </submittedName>
</protein>
<dbReference type="AlphaFoldDB" id="A0A3M6QUA2"/>
<feature type="transmembrane region" description="Helical" evidence="7">
    <location>
        <begin position="196"/>
        <end position="214"/>
    </location>
</feature>
<feature type="transmembrane region" description="Helical" evidence="7">
    <location>
        <begin position="339"/>
        <end position="364"/>
    </location>
</feature>
<evidence type="ECO:0000256" key="4">
    <source>
        <dbReference type="ARBA" id="ARBA00022989"/>
    </source>
</evidence>
<gene>
    <name evidence="8" type="ORF">D8I35_08845</name>
</gene>
<feature type="transmembrane region" description="Helical" evidence="7">
    <location>
        <begin position="251"/>
        <end position="273"/>
    </location>
</feature>
<name>A0A3M6QUA2_9BURK</name>
<accession>A0A3M6QUA2</accession>
<reference evidence="8 9" key="1">
    <citation type="submission" date="2018-10" db="EMBL/GenBank/DDBJ databases">
        <title>Draft genome of Cortibacter populi DSM10536.</title>
        <authorList>
            <person name="Bernier A.-M."/>
            <person name="Bernard K."/>
        </authorList>
    </citation>
    <scope>NUCLEOTIDE SEQUENCE [LARGE SCALE GENOMIC DNA]</scope>
    <source>
        <strain evidence="8 9">DSM 105136</strain>
    </source>
</reference>
<evidence type="ECO:0000256" key="6">
    <source>
        <dbReference type="SAM" id="MobiDB-lite"/>
    </source>
</evidence>
<feature type="transmembrane region" description="Helical" evidence="7">
    <location>
        <begin position="142"/>
        <end position="161"/>
    </location>
</feature>
<dbReference type="EMBL" id="RDQO01000002">
    <property type="protein sequence ID" value="RMX06610.1"/>
    <property type="molecule type" value="Genomic_DNA"/>
</dbReference>
<feature type="transmembrane region" description="Helical" evidence="7">
    <location>
        <begin position="304"/>
        <end position="327"/>
    </location>
</feature>
<feature type="transmembrane region" description="Helical" evidence="7">
    <location>
        <begin position="40"/>
        <end position="73"/>
    </location>
</feature>